<dbReference type="SMART" id="SM00564">
    <property type="entry name" value="PQQ"/>
    <property type="match status" value="4"/>
</dbReference>
<proteinExistence type="predicted"/>
<gene>
    <name evidence="2" type="ORF">XD54_1884</name>
</gene>
<reference evidence="3" key="1">
    <citation type="journal article" date="2015" name="MBio">
        <title>Genome-Resolved Metagenomic Analysis Reveals Roles for Candidate Phyla and Other Microbial Community Members in Biogeochemical Transformations in Oil Reservoirs.</title>
        <authorList>
            <person name="Hu P."/>
            <person name="Tom L."/>
            <person name="Singh A."/>
            <person name="Thomas B.C."/>
            <person name="Baker B.J."/>
            <person name="Piceno Y.M."/>
            <person name="Andersen G.L."/>
            <person name="Banfield J.F."/>
        </authorList>
    </citation>
    <scope>NUCLEOTIDE SEQUENCE [LARGE SCALE GENOMIC DNA]</scope>
</reference>
<keyword evidence="1" id="KW-0812">Transmembrane</keyword>
<sequence length="420" mass="46886">MKKKVATILLLLIGSLFVSGNQSPVIWEAKVPGIVESVKLTPKGAYVGFGYIDVISGVLWYRGNVSLYSLNGSEEWSQEVGFVRKLESFDDMLIVGTDISRGPSDWFGALGKVWLLQGNGSIVAGNITYGSFFDFDLKDALYVVDGWWVGEGRANETWGRLYRWEIAEDGIKQDWFIELNGTLGRVRRGDGIIYAGSGAPSGYRIKYYFGNVYGVSEDGKLLWSVDTEWWVRDLELWRDKALVGTGFENVAGKLFLIDKEGKIEWKMDSFYIEDIEINGDTAYIGGIEGNTGKLEALDLNSQKVLWKAELPYRVKVVRFHEGKLLVGTGAFREENGTIYDMGFFYVINPSNGKVLMELDTGYVRSIDALSDKALIGTGRGKVYLISLEMEEQERAYIYIGLGAILLVTAGIIGKMRRKGT</sequence>
<dbReference type="RefSeq" id="WP_283217931.1">
    <property type="nucleotide sequence ID" value="NZ_LGFD01000058.1"/>
</dbReference>
<dbReference type="InterPro" id="IPR011047">
    <property type="entry name" value="Quinoprotein_ADH-like_sf"/>
</dbReference>
<comment type="caution">
    <text evidence="2">The sequence shown here is derived from an EMBL/GenBank/DDBJ whole genome shotgun (WGS) entry which is preliminary data.</text>
</comment>
<dbReference type="InterPro" id="IPR015943">
    <property type="entry name" value="WD40/YVTN_repeat-like_dom_sf"/>
</dbReference>
<organism evidence="2 3">
    <name type="scientific">Thermococcus sibiricus</name>
    <dbReference type="NCBI Taxonomy" id="172049"/>
    <lineage>
        <taxon>Archaea</taxon>
        <taxon>Methanobacteriati</taxon>
        <taxon>Methanobacteriota</taxon>
        <taxon>Thermococci</taxon>
        <taxon>Thermococcales</taxon>
        <taxon>Thermococcaceae</taxon>
        <taxon>Thermococcus</taxon>
    </lineage>
</organism>
<dbReference type="EMBL" id="LGFD01000058">
    <property type="protein sequence ID" value="KUK16833.1"/>
    <property type="molecule type" value="Genomic_DNA"/>
</dbReference>
<evidence type="ECO:0000256" key="1">
    <source>
        <dbReference type="SAM" id="Phobius"/>
    </source>
</evidence>
<evidence type="ECO:0000313" key="3">
    <source>
        <dbReference type="Proteomes" id="UP000053911"/>
    </source>
</evidence>
<dbReference type="PATRIC" id="fig|172049.5.peg.2142"/>
<dbReference type="AlphaFoldDB" id="A0A101EK44"/>
<keyword evidence="1" id="KW-0472">Membrane</keyword>
<protein>
    <recommendedName>
        <fullName evidence="4">Dehydrogenase</fullName>
    </recommendedName>
</protein>
<evidence type="ECO:0008006" key="4">
    <source>
        <dbReference type="Google" id="ProtNLM"/>
    </source>
</evidence>
<feature type="transmembrane region" description="Helical" evidence="1">
    <location>
        <begin position="395"/>
        <end position="413"/>
    </location>
</feature>
<dbReference type="SUPFAM" id="SSF50998">
    <property type="entry name" value="Quinoprotein alcohol dehydrogenase-like"/>
    <property type="match status" value="1"/>
</dbReference>
<dbReference type="Gene3D" id="2.130.10.10">
    <property type="entry name" value="YVTN repeat-like/Quinoprotein amine dehydrogenase"/>
    <property type="match status" value="1"/>
</dbReference>
<evidence type="ECO:0000313" key="2">
    <source>
        <dbReference type="EMBL" id="KUK16833.1"/>
    </source>
</evidence>
<dbReference type="Proteomes" id="UP000053911">
    <property type="component" value="Unassembled WGS sequence"/>
</dbReference>
<dbReference type="InterPro" id="IPR018391">
    <property type="entry name" value="PQQ_b-propeller_rpt"/>
</dbReference>
<name>A0A101EK44_9EURY</name>
<keyword evidence="1" id="KW-1133">Transmembrane helix</keyword>
<accession>A0A101EK44</accession>